<dbReference type="AlphaFoldDB" id="A0A270NNQ0"/>
<dbReference type="RefSeq" id="WP_095377424.1">
    <property type="nucleotide sequence ID" value="NZ_CP031058.1"/>
</dbReference>
<evidence type="ECO:0000313" key="1">
    <source>
        <dbReference type="EMBL" id="PAM73185.1"/>
    </source>
</evidence>
<sequence length="85" mass="9180">MKNKVSDVRDHLVAMLERLGDDDLSAEQMGQVIERAKASTIVATTYIGAVKVELDAIRLAHETGNLTAAVAEPQQIPSLPAGQRR</sequence>
<comment type="caution">
    <text evidence="1">The sequence shown here is derived from an EMBL/GenBank/DDBJ whole genome shotgun (WGS) entry which is preliminary data.</text>
</comment>
<protein>
    <submittedName>
        <fullName evidence="1">Uncharacterized protein</fullName>
    </submittedName>
</protein>
<dbReference type="EMBL" id="NJGC01000004">
    <property type="protein sequence ID" value="PAM73185.1"/>
    <property type="molecule type" value="Genomic_DNA"/>
</dbReference>
<dbReference type="Proteomes" id="UP000216433">
    <property type="component" value="Unassembled WGS sequence"/>
</dbReference>
<proteinExistence type="predicted"/>
<organism evidence="1 2">
    <name type="scientific">Stenotrophomonas maltophilia</name>
    <name type="common">Pseudomonas maltophilia</name>
    <name type="synonym">Xanthomonas maltophilia</name>
    <dbReference type="NCBI Taxonomy" id="40324"/>
    <lineage>
        <taxon>Bacteria</taxon>
        <taxon>Pseudomonadati</taxon>
        <taxon>Pseudomonadota</taxon>
        <taxon>Gammaproteobacteria</taxon>
        <taxon>Lysobacterales</taxon>
        <taxon>Lysobacteraceae</taxon>
        <taxon>Stenotrophomonas</taxon>
        <taxon>Stenotrophomonas maltophilia group</taxon>
    </lineage>
</organism>
<name>A0A270NNQ0_STEMA</name>
<evidence type="ECO:0000313" key="2">
    <source>
        <dbReference type="Proteomes" id="UP000216433"/>
    </source>
</evidence>
<gene>
    <name evidence="1" type="ORF">CEK00_04880</name>
</gene>
<reference evidence="1 2" key="1">
    <citation type="submission" date="2017-06" db="EMBL/GenBank/DDBJ databases">
        <title>Genome sequencing and assembly of Stenotrophomonas maltophilia DF07.</title>
        <authorList>
            <person name="Iyer R."/>
        </authorList>
    </citation>
    <scope>NUCLEOTIDE SEQUENCE [LARGE SCALE GENOMIC DNA]</scope>
    <source>
        <strain evidence="1 2">DF07</strain>
    </source>
</reference>
<accession>A0A270NNQ0</accession>